<dbReference type="PATRIC" id="fig|33050.5.peg.484"/>
<accession>A0A0N9UUW9</accession>
<dbReference type="InterPro" id="IPR023393">
    <property type="entry name" value="START-like_dom_sf"/>
</dbReference>
<dbReference type="AlphaFoldDB" id="A0A0N9UUW9"/>
<dbReference type="Proteomes" id="UP000058074">
    <property type="component" value="Chromosome"/>
</dbReference>
<evidence type="ECO:0000313" key="3">
    <source>
        <dbReference type="Proteomes" id="UP000058074"/>
    </source>
</evidence>
<gene>
    <name evidence="2" type="ORF">AN936_02315</name>
</gene>
<name>A0A0N9UUW9_SPHMC</name>
<dbReference type="EMBL" id="CP012700">
    <property type="protein sequence ID" value="ALH79246.1"/>
    <property type="molecule type" value="Genomic_DNA"/>
</dbReference>
<dbReference type="SUPFAM" id="SSF55961">
    <property type="entry name" value="Bet v1-like"/>
    <property type="match status" value="1"/>
</dbReference>
<organism evidence="2 3">
    <name type="scientific">Sphingopyxis macrogoltabida</name>
    <name type="common">Sphingomonas macrogoltabidus</name>
    <dbReference type="NCBI Taxonomy" id="33050"/>
    <lineage>
        <taxon>Bacteria</taxon>
        <taxon>Pseudomonadati</taxon>
        <taxon>Pseudomonadota</taxon>
        <taxon>Alphaproteobacteria</taxon>
        <taxon>Sphingomonadales</taxon>
        <taxon>Sphingomonadaceae</taxon>
        <taxon>Sphingopyxis</taxon>
    </lineage>
</organism>
<protein>
    <recommendedName>
        <fullName evidence="4">Polyketide cyclase</fullName>
    </recommendedName>
</protein>
<evidence type="ECO:0008006" key="4">
    <source>
        <dbReference type="Google" id="ProtNLM"/>
    </source>
</evidence>
<feature type="compositionally biased region" description="Basic residues" evidence="1">
    <location>
        <begin position="153"/>
        <end position="162"/>
    </location>
</feature>
<evidence type="ECO:0000256" key="1">
    <source>
        <dbReference type="SAM" id="MobiDB-lite"/>
    </source>
</evidence>
<evidence type="ECO:0000313" key="2">
    <source>
        <dbReference type="EMBL" id="ALH79246.1"/>
    </source>
</evidence>
<dbReference type="InterPro" id="IPR019587">
    <property type="entry name" value="Polyketide_cyclase/dehydratase"/>
</dbReference>
<dbReference type="Gene3D" id="3.30.530.20">
    <property type="match status" value="1"/>
</dbReference>
<proteinExistence type="predicted"/>
<reference evidence="2 3" key="1">
    <citation type="journal article" date="2015" name="Genome Announc.">
        <title>Complete Genome Sequence of Polypropylene Glycol- and Polyethylene Glycol-Degrading Sphingopyxis macrogoltabida Strain EY-1.</title>
        <authorList>
            <person name="Ohtsubo Y."/>
            <person name="Nagata Y."/>
            <person name="Numata M."/>
            <person name="Tsuchikane K."/>
            <person name="Hosoyama A."/>
            <person name="Yamazoe A."/>
            <person name="Tsuda M."/>
            <person name="Fujita N."/>
            <person name="Kawai F."/>
        </authorList>
    </citation>
    <scope>NUCLEOTIDE SEQUENCE [LARGE SCALE GENOMIC DNA]</scope>
    <source>
        <strain evidence="2 3">EY-1</strain>
    </source>
</reference>
<feature type="region of interest" description="Disordered" evidence="1">
    <location>
        <begin position="143"/>
        <end position="162"/>
    </location>
</feature>
<dbReference type="KEGG" id="smag:AN936_02315"/>
<dbReference type="OrthoDB" id="7448864at2"/>
<dbReference type="RefSeq" id="WP_054586732.1">
    <property type="nucleotide sequence ID" value="NZ_CP012700.1"/>
</dbReference>
<dbReference type="Pfam" id="PF10604">
    <property type="entry name" value="Polyketide_cyc2"/>
    <property type="match status" value="1"/>
</dbReference>
<sequence>MIEFESDHFLPYTPAQIWAILGDFDTHGIWNPYVRIERLAGDPIAIRYSIRMDPSRPKFLEVPATIISARDGEELILDVRPSFVLHFEESYVLTPTPEGTKFAHRYRSRGPFAWLRLPGIRTSFERMLSSIDGILLSYLKSKYGKQQSPPGRPKPKFRTGRR</sequence>